<keyword evidence="3" id="KW-1185">Reference proteome</keyword>
<name>A0ABM4GBC6_DROKI</name>
<feature type="region of interest" description="Disordered" evidence="1">
    <location>
        <begin position="159"/>
        <end position="191"/>
    </location>
</feature>
<evidence type="ECO:0000313" key="3">
    <source>
        <dbReference type="Proteomes" id="UP001652661"/>
    </source>
</evidence>
<evidence type="ECO:0000259" key="2">
    <source>
        <dbReference type="Pfam" id="PF13870"/>
    </source>
</evidence>
<feature type="region of interest" description="Disordered" evidence="1">
    <location>
        <begin position="228"/>
        <end position="276"/>
    </location>
</feature>
<evidence type="ECO:0000313" key="4">
    <source>
        <dbReference type="RefSeq" id="XP_070140026.1"/>
    </source>
</evidence>
<feature type="domain" description="CCDC113/CCDC96 coiled-coil" evidence="2">
    <location>
        <begin position="479"/>
        <end position="654"/>
    </location>
</feature>
<dbReference type="GeneID" id="138928013"/>
<protein>
    <recommendedName>
        <fullName evidence="2">CCDC113/CCDC96 coiled-coil domain-containing protein</fullName>
    </recommendedName>
</protein>
<feature type="compositionally biased region" description="Polar residues" evidence="1">
    <location>
        <begin position="159"/>
        <end position="172"/>
    </location>
</feature>
<feature type="compositionally biased region" description="Basic and acidic residues" evidence="1">
    <location>
        <begin position="261"/>
        <end position="272"/>
    </location>
</feature>
<reference evidence="3" key="1">
    <citation type="submission" date="2025-05" db="UniProtKB">
        <authorList>
            <consortium name="RefSeq"/>
        </authorList>
    </citation>
    <scope>NUCLEOTIDE SEQUENCE [LARGE SCALE GENOMIC DNA]</scope>
    <source>
        <strain evidence="3">14028-0561.14</strain>
    </source>
</reference>
<dbReference type="RefSeq" id="XP_070140026.1">
    <property type="nucleotide sequence ID" value="XM_070283925.1"/>
</dbReference>
<dbReference type="Proteomes" id="UP001652661">
    <property type="component" value="Chromosome 2R"/>
</dbReference>
<gene>
    <name evidence="4" type="primary">LOC138928013</name>
</gene>
<reference evidence="4" key="2">
    <citation type="submission" date="2025-08" db="UniProtKB">
        <authorList>
            <consortium name="RefSeq"/>
        </authorList>
    </citation>
    <scope>IDENTIFICATION</scope>
    <source>
        <strain evidence="4">14028-0561.14</strain>
        <tissue evidence="4">Whole fly</tissue>
    </source>
</reference>
<accession>A0ABM4GBC6</accession>
<proteinExistence type="predicted"/>
<evidence type="ECO:0000256" key="1">
    <source>
        <dbReference type="SAM" id="MobiDB-lite"/>
    </source>
</evidence>
<sequence length="667" mass="76183">MTTDTIKDLEESPVLLQDEEAQELTFQEVIPQESPLQEVIPQESTLQAVVAQESILQAVVPQESLLQNVVPQETSMQDEVPPNSLAEEVGTLSGGKLLRDEQMATKLRRVQEVCRRLKLQEQKEREMLLQLEKGTSSPDDSSWEQYAFQENIEEDIESQNFESNVSWTSVTSDGDEDPLKRHSEVDSESSLDPLRTAVDGLMLVPSISDLSLSDDFVIEHVVSQKSFAPGGPVIQTESDSELSSESQSADLSELQSGHSLQKVEVDNEKEDTSSSIESVAQTPIITKQSQISFLNQFFSMNTIYSQAEQQISKPTDTKLIIKNFITVLITNVIDGLNHDQLLRTQLDKNKLISGLLDGMEQLIEVANLNRALNQLMVEHYLLTKNKRALEELSDRDRLSYQERYSKGLASVALGEDRVALIKVKVGKLTTKAQLELNNAMYAALGTEHHLEQTVRQVLIRSDSENDLLKRLVARELRLMQHYRREVGDNRYLLIIQKHNLAKLEEEIKELGYVDDHVSMDDFLCLQSKLQGIERKVEDRNAELKMMRAKYHKELTQGQHNREKMLALQHRLIFRRDQLAKRNIKKTELRNQLYLAKIQRKSIRAKTNELVFQGGIISMPSLMYDYDRTQVYIQETRERVAGLKETVQSLIQRISFVCQKDTNSSINY</sequence>
<dbReference type="Pfam" id="PF13870">
    <property type="entry name" value="CCDC113_CCDC96_CC"/>
    <property type="match status" value="1"/>
</dbReference>
<dbReference type="InterPro" id="IPR025254">
    <property type="entry name" value="CCDC113/CCDC96_CC"/>
</dbReference>
<organism evidence="3 4">
    <name type="scientific">Drosophila kikkawai</name>
    <name type="common">Fruit fly</name>
    <dbReference type="NCBI Taxonomy" id="30033"/>
    <lineage>
        <taxon>Eukaryota</taxon>
        <taxon>Metazoa</taxon>
        <taxon>Ecdysozoa</taxon>
        <taxon>Arthropoda</taxon>
        <taxon>Hexapoda</taxon>
        <taxon>Insecta</taxon>
        <taxon>Pterygota</taxon>
        <taxon>Neoptera</taxon>
        <taxon>Endopterygota</taxon>
        <taxon>Diptera</taxon>
        <taxon>Brachycera</taxon>
        <taxon>Muscomorpha</taxon>
        <taxon>Ephydroidea</taxon>
        <taxon>Drosophilidae</taxon>
        <taxon>Drosophila</taxon>
        <taxon>Sophophora</taxon>
    </lineage>
</organism>
<feature type="compositionally biased region" description="Low complexity" evidence="1">
    <location>
        <begin position="241"/>
        <end position="256"/>
    </location>
</feature>